<dbReference type="InterPro" id="IPR000515">
    <property type="entry name" value="MetI-like"/>
</dbReference>
<feature type="transmembrane region" description="Helical" evidence="7">
    <location>
        <begin position="187"/>
        <end position="213"/>
    </location>
</feature>
<keyword evidence="3" id="KW-1003">Cell membrane</keyword>
<sequence length="650" mass="68498">MASITGSVEIEVRRPRRSVVVGVLLVVWVALYFVLRGIDTLVLGGQETTALHRWLTEHRDDVGQGNVFFDAIRIAVDHFVVLLQNLISQPSFDRPVPVVGWLGVIAISAYCAWAFGNWKVAVLTAAGLGFVGLQGLWQESMDTLSLTIAAVLLSLLVAIPLGIWAGLSDRAFKVATLVLDLMQTLPTFVYLAPLTLFFAIGPAAATIATLIYAAPPAVRLTAHAIRSVPPESVEAARSLGSTRGQTLTKVLLPMSRSTVVVGINQTIMAALSMVTVAALIDAPGLGQTVLKALQTLDVGVAFNAGLAIVVIAIVLDRVTTAAGDRPWRTANRRRRLLLAAGAVGVLVAVWFSRTYVWAAEFPSQVDLGSRIAIIASDVTDWVQNVFGGFTYGVRDAVTNGLLNPLEGLLTGSPWWLVAVVVVALAFVLGGWRGAVPAAVCLGLLVATGVWHDSMVTLASTLLATVVVVAAGLALGVWAGRNRRVDTWIRPVLDAGQTMPPFVYLVPFLALFGTSRFTAIAAAVVFAVPVTTKIVADGIKAVPVATVEAANSVGSSSWQVISKVQLPVARRAITLAVNQGLIYVLSMVVVGGLVGAGALGYDVAAGFAQSELYGKGLAAGLAIVLLGVMLDRITQAAARRTENFTTRGDKR</sequence>
<accession>A0A4R8C5U2</accession>
<dbReference type="PROSITE" id="PS50928">
    <property type="entry name" value="ABC_TM1"/>
    <property type="match status" value="2"/>
</dbReference>
<feature type="transmembrane region" description="Helical" evidence="7">
    <location>
        <begin position="336"/>
        <end position="358"/>
    </location>
</feature>
<dbReference type="EMBL" id="SODP01000002">
    <property type="protein sequence ID" value="TDW71282.1"/>
    <property type="molecule type" value="Genomic_DNA"/>
</dbReference>
<feature type="transmembrane region" description="Helical" evidence="7">
    <location>
        <begin position="414"/>
        <end position="445"/>
    </location>
</feature>
<dbReference type="RefSeq" id="WP_134106367.1">
    <property type="nucleotide sequence ID" value="NZ_SODP01000002.1"/>
</dbReference>
<organism evidence="9 10">
    <name type="scientific">Kribbella pratensis</name>
    <dbReference type="NCBI Taxonomy" id="2512112"/>
    <lineage>
        <taxon>Bacteria</taxon>
        <taxon>Bacillati</taxon>
        <taxon>Actinomycetota</taxon>
        <taxon>Actinomycetes</taxon>
        <taxon>Propionibacteriales</taxon>
        <taxon>Kribbellaceae</taxon>
        <taxon>Kribbella</taxon>
    </lineage>
</organism>
<feature type="domain" description="ABC transmembrane type-1" evidence="8">
    <location>
        <begin position="453"/>
        <end position="633"/>
    </location>
</feature>
<dbReference type="SUPFAM" id="SSF161098">
    <property type="entry name" value="MetI-like"/>
    <property type="match status" value="2"/>
</dbReference>
<keyword evidence="4 7" id="KW-0812">Transmembrane</keyword>
<dbReference type="GO" id="GO:0031460">
    <property type="term" value="P:glycine betaine transport"/>
    <property type="evidence" value="ECO:0007669"/>
    <property type="project" value="TreeGrafter"/>
</dbReference>
<evidence type="ECO:0000259" key="8">
    <source>
        <dbReference type="PROSITE" id="PS50928"/>
    </source>
</evidence>
<evidence type="ECO:0000256" key="3">
    <source>
        <dbReference type="ARBA" id="ARBA00022475"/>
    </source>
</evidence>
<evidence type="ECO:0000256" key="1">
    <source>
        <dbReference type="ARBA" id="ARBA00004141"/>
    </source>
</evidence>
<protein>
    <submittedName>
        <fullName evidence="9">Glycine betaine/proline transport system permease protein</fullName>
    </submittedName>
</protein>
<feature type="transmembrane region" description="Helical" evidence="7">
    <location>
        <begin position="457"/>
        <end position="480"/>
    </location>
</feature>
<feature type="transmembrane region" description="Helical" evidence="7">
    <location>
        <begin position="500"/>
        <end position="529"/>
    </location>
</feature>
<evidence type="ECO:0000256" key="6">
    <source>
        <dbReference type="ARBA" id="ARBA00023136"/>
    </source>
</evidence>
<dbReference type="PANTHER" id="PTHR47737">
    <property type="entry name" value="GLYCINE BETAINE/PROLINE BETAINE TRANSPORT SYSTEM PERMEASE PROTEIN PROW"/>
    <property type="match status" value="1"/>
</dbReference>
<feature type="domain" description="ABC transmembrane type-1" evidence="8">
    <location>
        <begin position="140"/>
        <end position="319"/>
    </location>
</feature>
<dbReference type="CDD" id="cd06261">
    <property type="entry name" value="TM_PBP2"/>
    <property type="match status" value="2"/>
</dbReference>
<dbReference type="GO" id="GO:0015871">
    <property type="term" value="P:choline transport"/>
    <property type="evidence" value="ECO:0007669"/>
    <property type="project" value="TreeGrafter"/>
</dbReference>
<reference evidence="9 10" key="1">
    <citation type="submission" date="2019-03" db="EMBL/GenBank/DDBJ databases">
        <title>Genomic Encyclopedia of Type Strains, Phase III (KMG-III): the genomes of soil and plant-associated and newly described type strains.</title>
        <authorList>
            <person name="Whitman W."/>
        </authorList>
    </citation>
    <scope>NUCLEOTIDE SEQUENCE [LARGE SCALE GENOMIC DNA]</scope>
    <source>
        <strain evidence="9 10">VKM Ac-2573</strain>
    </source>
</reference>
<comment type="subcellular location">
    <subcellularLocation>
        <location evidence="7">Cell membrane</location>
        <topology evidence="7">Multi-pass membrane protein</topology>
    </subcellularLocation>
    <subcellularLocation>
        <location evidence="1">Membrane</location>
        <topology evidence="1">Multi-pass membrane protein</topology>
    </subcellularLocation>
</comment>
<evidence type="ECO:0000256" key="2">
    <source>
        <dbReference type="ARBA" id="ARBA00022448"/>
    </source>
</evidence>
<feature type="transmembrane region" description="Helical" evidence="7">
    <location>
        <begin position="98"/>
        <end position="115"/>
    </location>
</feature>
<feature type="transmembrane region" description="Helical" evidence="7">
    <location>
        <begin position="259"/>
        <end position="280"/>
    </location>
</feature>
<proteinExistence type="inferred from homology"/>
<feature type="transmembrane region" description="Helical" evidence="7">
    <location>
        <begin position="611"/>
        <end position="629"/>
    </location>
</feature>
<feature type="transmembrane region" description="Helical" evidence="7">
    <location>
        <begin position="144"/>
        <end position="167"/>
    </location>
</feature>
<dbReference type="OrthoDB" id="9815258at2"/>
<feature type="transmembrane region" description="Helical" evidence="7">
    <location>
        <begin position="579"/>
        <end position="599"/>
    </location>
</feature>
<dbReference type="GO" id="GO:0043190">
    <property type="term" value="C:ATP-binding cassette (ABC) transporter complex"/>
    <property type="evidence" value="ECO:0007669"/>
    <property type="project" value="TreeGrafter"/>
</dbReference>
<evidence type="ECO:0000256" key="4">
    <source>
        <dbReference type="ARBA" id="ARBA00022692"/>
    </source>
</evidence>
<dbReference type="FunFam" id="1.10.3720.10:FF:000001">
    <property type="entry name" value="Glycine betaine ABC transporter, permease"/>
    <property type="match status" value="1"/>
</dbReference>
<dbReference type="GO" id="GO:0015226">
    <property type="term" value="F:carnitine transmembrane transporter activity"/>
    <property type="evidence" value="ECO:0007669"/>
    <property type="project" value="TreeGrafter"/>
</dbReference>
<evidence type="ECO:0000256" key="5">
    <source>
        <dbReference type="ARBA" id="ARBA00022989"/>
    </source>
</evidence>
<evidence type="ECO:0000256" key="7">
    <source>
        <dbReference type="RuleBase" id="RU363032"/>
    </source>
</evidence>
<dbReference type="Gene3D" id="1.10.3720.10">
    <property type="entry name" value="MetI-like"/>
    <property type="match status" value="2"/>
</dbReference>
<name>A0A4R8C5U2_9ACTN</name>
<dbReference type="GO" id="GO:0005275">
    <property type="term" value="F:amine transmembrane transporter activity"/>
    <property type="evidence" value="ECO:0007669"/>
    <property type="project" value="TreeGrafter"/>
</dbReference>
<dbReference type="PANTHER" id="PTHR47737:SF1">
    <property type="entry name" value="GLYCINE BETAINE_PROLINE BETAINE TRANSPORT SYSTEM PERMEASE PROTEIN PROW"/>
    <property type="match status" value="1"/>
</dbReference>
<feature type="transmembrane region" description="Helical" evidence="7">
    <location>
        <begin position="18"/>
        <end position="35"/>
    </location>
</feature>
<evidence type="ECO:0000313" key="10">
    <source>
        <dbReference type="Proteomes" id="UP000295146"/>
    </source>
</evidence>
<keyword evidence="5 7" id="KW-1133">Transmembrane helix</keyword>
<keyword evidence="10" id="KW-1185">Reference proteome</keyword>
<feature type="transmembrane region" description="Helical" evidence="7">
    <location>
        <begin position="292"/>
        <end position="315"/>
    </location>
</feature>
<dbReference type="InterPro" id="IPR035906">
    <property type="entry name" value="MetI-like_sf"/>
</dbReference>
<keyword evidence="2 7" id="KW-0813">Transport</keyword>
<keyword evidence="6 7" id="KW-0472">Membrane</keyword>
<dbReference type="Pfam" id="PF00528">
    <property type="entry name" value="BPD_transp_1"/>
    <property type="match status" value="2"/>
</dbReference>
<evidence type="ECO:0000313" key="9">
    <source>
        <dbReference type="EMBL" id="TDW71282.1"/>
    </source>
</evidence>
<dbReference type="Proteomes" id="UP000295146">
    <property type="component" value="Unassembled WGS sequence"/>
</dbReference>
<comment type="similarity">
    <text evidence="7">Belongs to the binding-protein-dependent transport system permease family.</text>
</comment>
<dbReference type="AlphaFoldDB" id="A0A4R8C5U2"/>
<comment type="caution">
    <text evidence="9">The sequence shown here is derived from an EMBL/GenBank/DDBJ whole genome shotgun (WGS) entry which is preliminary data.</text>
</comment>
<gene>
    <name evidence="9" type="ORF">EV653_5362</name>
</gene>